<protein>
    <submittedName>
        <fullName evidence="1">ATPase</fullName>
    </submittedName>
</protein>
<dbReference type="Pfam" id="PF07396">
    <property type="entry name" value="Porin_O_P"/>
    <property type="match status" value="1"/>
</dbReference>
<keyword evidence="2" id="KW-1185">Reference proteome</keyword>
<reference evidence="1 2" key="1">
    <citation type="submission" date="2020-05" db="EMBL/GenBank/DDBJ databases">
        <title>Compete genome of Limnobacter sp. SAORIC-580.</title>
        <authorList>
            <person name="Song J."/>
            <person name="Cho J.-C."/>
        </authorList>
    </citation>
    <scope>NUCLEOTIDE SEQUENCE [LARGE SCALE GENOMIC DNA]</scope>
    <source>
        <strain evidence="1 2">SAORIC-580</strain>
    </source>
</reference>
<dbReference type="EMBL" id="CP053084">
    <property type="protein sequence ID" value="QJR31048.1"/>
    <property type="molecule type" value="Genomic_DNA"/>
</dbReference>
<sequence>MLGAIATETHAGQVRTDGQDIILSTKGGLKLETEDKSAGFQIGGRLHWDYTQDESDTAANGNQTLEDFDARRARIALSGHLNDFEYKAEFNIAESGSGGSVEDLYVKYKGFGEMANLTIGKQRVPFGMDVLTSSNDISLLERSAMTERYTLERSAGVKLSGRGMDKRFTYGVGLFEADGNGTNDFQEQALAGRVTFAPIMTKTSVLHLGVGYQTVGATDPLDETDTMNMEVAGALGPFHAQAEYYDSKVGPQSFNGYYAQVGYILNGGGTRPYSDGIFKRVKAVPGGTWEVTARFEEGDGRFNDVGLAFIDAQQTSLGLNYYMNDAVRIGLSYMDAESNTNSDSGNELRMRLQFTY</sequence>
<accession>A0ABX6N9F1</accession>
<dbReference type="Proteomes" id="UP000501130">
    <property type="component" value="Chromosome"/>
</dbReference>
<proteinExistence type="predicted"/>
<dbReference type="InterPro" id="IPR010870">
    <property type="entry name" value="Porin_O/P"/>
</dbReference>
<dbReference type="SUPFAM" id="SSF56935">
    <property type="entry name" value="Porins"/>
    <property type="match status" value="1"/>
</dbReference>
<evidence type="ECO:0000313" key="1">
    <source>
        <dbReference type="EMBL" id="QJR31048.1"/>
    </source>
</evidence>
<organism evidence="1 2">
    <name type="scientific">Limnobacter profundi</name>
    <dbReference type="NCBI Taxonomy" id="2732163"/>
    <lineage>
        <taxon>Bacteria</taxon>
        <taxon>Pseudomonadati</taxon>
        <taxon>Pseudomonadota</taxon>
        <taxon>Betaproteobacteria</taxon>
        <taxon>Burkholderiales</taxon>
        <taxon>Burkholderiaceae</taxon>
        <taxon>Limnobacter</taxon>
    </lineage>
</organism>
<dbReference type="InterPro" id="IPR023614">
    <property type="entry name" value="Porin_dom_sf"/>
</dbReference>
<gene>
    <name evidence="1" type="ORF">HKT17_03730</name>
</gene>
<name>A0ABX6N9F1_9BURK</name>
<dbReference type="Gene3D" id="2.40.160.10">
    <property type="entry name" value="Porin"/>
    <property type="match status" value="1"/>
</dbReference>
<evidence type="ECO:0000313" key="2">
    <source>
        <dbReference type="Proteomes" id="UP000501130"/>
    </source>
</evidence>